<name>A0A388LJA9_CHABU</name>
<dbReference type="AlphaFoldDB" id="A0A388LJA9"/>
<keyword evidence="5 7" id="KW-0472">Membrane</keyword>
<feature type="transmembrane region" description="Helical" evidence="7">
    <location>
        <begin position="204"/>
        <end position="226"/>
    </location>
</feature>
<evidence type="ECO:0000256" key="6">
    <source>
        <dbReference type="ARBA" id="ARBA00023180"/>
    </source>
</evidence>
<dbReference type="InterPro" id="IPR007603">
    <property type="entry name" value="Choline_transptr-like"/>
</dbReference>
<feature type="transmembrane region" description="Helical" evidence="7">
    <location>
        <begin position="332"/>
        <end position="361"/>
    </location>
</feature>
<proteinExistence type="inferred from homology"/>
<organism evidence="8 9">
    <name type="scientific">Chara braunii</name>
    <name type="common">Braun's stonewort</name>
    <dbReference type="NCBI Taxonomy" id="69332"/>
    <lineage>
        <taxon>Eukaryota</taxon>
        <taxon>Viridiplantae</taxon>
        <taxon>Streptophyta</taxon>
        <taxon>Charophyceae</taxon>
        <taxon>Charales</taxon>
        <taxon>Characeae</taxon>
        <taxon>Chara</taxon>
    </lineage>
</organism>
<evidence type="ECO:0000313" key="9">
    <source>
        <dbReference type="Proteomes" id="UP000265515"/>
    </source>
</evidence>
<comment type="function">
    <text evidence="7">Choline transporter.</text>
</comment>
<evidence type="ECO:0000256" key="7">
    <source>
        <dbReference type="RuleBase" id="RU368066"/>
    </source>
</evidence>
<dbReference type="OMA" id="SQRKCRD"/>
<keyword evidence="6" id="KW-0325">Glycoprotein</keyword>
<dbReference type="PANTHER" id="PTHR12385:SF14">
    <property type="entry name" value="CHOLINE TRANSPORTER-LIKE 2"/>
    <property type="match status" value="1"/>
</dbReference>
<dbReference type="STRING" id="69332.A0A388LJA9"/>
<dbReference type="Proteomes" id="UP000265515">
    <property type="component" value="Unassembled WGS sequence"/>
</dbReference>
<dbReference type="GO" id="GO:0022857">
    <property type="term" value="F:transmembrane transporter activity"/>
    <property type="evidence" value="ECO:0007669"/>
    <property type="project" value="UniProtKB-UniRule"/>
</dbReference>
<dbReference type="EMBL" id="BFEA01000404">
    <property type="protein sequence ID" value="GBG82357.1"/>
    <property type="molecule type" value="Genomic_DNA"/>
</dbReference>
<dbReference type="GO" id="GO:0005886">
    <property type="term" value="C:plasma membrane"/>
    <property type="evidence" value="ECO:0007669"/>
    <property type="project" value="UniProtKB-SubCell"/>
</dbReference>
<dbReference type="Gramene" id="GBG82357">
    <property type="protein sequence ID" value="GBG82357"/>
    <property type="gene ID" value="CBR_g34641"/>
</dbReference>
<feature type="transmembrane region" description="Helical" evidence="7">
    <location>
        <begin position="461"/>
        <end position="481"/>
    </location>
</feature>
<reference evidence="8 9" key="1">
    <citation type="journal article" date="2018" name="Cell">
        <title>The Chara Genome: Secondary Complexity and Implications for Plant Terrestrialization.</title>
        <authorList>
            <person name="Nishiyama T."/>
            <person name="Sakayama H."/>
            <person name="Vries J.D."/>
            <person name="Buschmann H."/>
            <person name="Saint-Marcoux D."/>
            <person name="Ullrich K.K."/>
            <person name="Haas F.B."/>
            <person name="Vanderstraeten L."/>
            <person name="Becker D."/>
            <person name="Lang D."/>
            <person name="Vosolsobe S."/>
            <person name="Rombauts S."/>
            <person name="Wilhelmsson P.K.I."/>
            <person name="Janitza P."/>
            <person name="Kern R."/>
            <person name="Heyl A."/>
            <person name="Rumpler F."/>
            <person name="Villalobos L.I.A.C."/>
            <person name="Clay J.M."/>
            <person name="Skokan R."/>
            <person name="Toyoda A."/>
            <person name="Suzuki Y."/>
            <person name="Kagoshima H."/>
            <person name="Schijlen E."/>
            <person name="Tajeshwar N."/>
            <person name="Catarino B."/>
            <person name="Hetherington A.J."/>
            <person name="Saltykova A."/>
            <person name="Bonnot C."/>
            <person name="Breuninger H."/>
            <person name="Symeonidi A."/>
            <person name="Radhakrishnan G.V."/>
            <person name="Van Nieuwerburgh F."/>
            <person name="Deforce D."/>
            <person name="Chang C."/>
            <person name="Karol K.G."/>
            <person name="Hedrich R."/>
            <person name="Ulvskov P."/>
            <person name="Glockner G."/>
            <person name="Delwiche C.F."/>
            <person name="Petrasek J."/>
            <person name="Van de Peer Y."/>
            <person name="Friml J."/>
            <person name="Beilby M."/>
            <person name="Dolan L."/>
            <person name="Kohara Y."/>
            <person name="Sugano S."/>
            <person name="Fujiyama A."/>
            <person name="Delaux P.-M."/>
            <person name="Quint M."/>
            <person name="TheiBen G."/>
            <person name="Hagemann M."/>
            <person name="Harholt J."/>
            <person name="Dunand C."/>
            <person name="Zachgo S."/>
            <person name="Langdale J."/>
            <person name="Maumus F."/>
            <person name="Straeten D.V.D."/>
            <person name="Gould S.B."/>
            <person name="Rensing S.A."/>
        </authorList>
    </citation>
    <scope>NUCLEOTIDE SEQUENCE [LARGE SCALE GENOMIC DNA]</scope>
    <source>
        <strain evidence="8 9">S276</strain>
    </source>
</reference>
<evidence type="ECO:0000313" key="8">
    <source>
        <dbReference type="EMBL" id="GBG82357.1"/>
    </source>
</evidence>
<accession>A0A388LJA9</accession>
<dbReference type="OrthoDB" id="420519at2759"/>
<evidence type="ECO:0000256" key="3">
    <source>
        <dbReference type="ARBA" id="ARBA00022692"/>
    </source>
</evidence>
<dbReference type="PANTHER" id="PTHR12385">
    <property type="entry name" value="CHOLINE TRANSPORTER-LIKE (SLC FAMILY 44)"/>
    <property type="match status" value="1"/>
</dbReference>
<gene>
    <name evidence="8" type="ORF">CBR_g34641</name>
</gene>
<sequence>MIAFAAISFIDGNPRRLLYGIDYNGNLCGTKGGDPDLSGFNVRYWMNPKQLMEGGDLTLSLSLRDARAICLEDCPSLAEGNNVLSWVCDYPQINGKNASSPLHQLSLAEWGRRNYDYYDLLDGNQRRSSLALHGPCYPVLIESTSLFRSCQPAGNISAAKYDLWLQMNGSEITFHNKPVWDVVNEYLSAPSSVLERYVADLGKAWVVLVVCGAIAPFVLSFAWLILVRYSARLTVWLTVFLVNVLAIAVMLLFYVKGGWVGKGTISAVMGSKASALTVGFDGAEAERNDLRIVAVLFTVLVAVLILFSLVMLRRLHFAAGILKVASKAMVAIPSLLVFPIFPFVVAVAFGIYWVLVAMYLFSAGEITRRQCSSGADCRSYSVPLLETVTGPEHCCGYDITFNSKLKWAMVYHILGCFWTLQFIVACSMTIIAGAVASFYWAKSDYATLPYHPVMNATRRTLVYSLGSMALGSLVVAAVELIRWFCDYLRRKLIADDNSVLRYVCCCTECCLVCLDYVVKFINRNAYIMIAIKGFSFCEAAGKASVLIVDNVLRVAAVNVIGDFALFLAKLMVSFACAFFAFVMLEDRRYREGEARVSSPLAPVLFCMGVSFIVAYIFFTVVEMAMDTILLSFCEDCEENNNIPRFAPRLLMDTLKMAQHEHEEKMKARERRRRRREADHRLPTVVGVVP</sequence>
<feature type="transmembrane region" description="Helical" evidence="7">
    <location>
        <begin position="233"/>
        <end position="253"/>
    </location>
</feature>
<comment type="subcellular location">
    <subcellularLocation>
        <location evidence="7">Cell membrane</location>
        <topology evidence="7">Multi-pass membrane protein</topology>
    </subcellularLocation>
    <subcellularLocation>
        <location evidence="1">Membrane</location>
        <topology evidence="1">Multi-pass membrane protein</topology>
    </subcellularLocation>
</comment>
<keyword evidence="9" id="KW-1185">Reference proteome</keyword>
<feature type="transmembrane region" description="Helical" evidence="7">
    <location>
        <begin position="563"/>
        <end position="584"/>
    </location>
</feature>
<feature type="transmembrane region" description="Helical" evidence="7">
    <location>
        <begin position="600"/>
        <end position="621"/>
    </location>
</feature>
<keyword evidence="4 7" id="KW-1133">Transmembrane helix</keyword>
<protein>
    <recommendedName>
        <fullName evidence="7">Choline transporter-like protein</fullName>
    </recommendedName>
</protein>
<keyword evidence="3 7" id="KW-0812">Transmembrane</keyword>
<dbReference type="Pfam" id="PF04515">
    <property type="entry name" value="Choline_transpo"/>
    <property type="match status" value="1"/>
</dbReference>
<evidence type="ECO:0000256" key="2">
    <source>
        <dbReference type="ARBA" id="ARBA00007168"/>
    </source>
</evidence>
<evidence type="ECO:0000256" key="5">
    <source>
        <dbReference type="ARBA" id="ARBA00023136"/>
    </source>
</evidence>
<comment type="similarity">
    <text evidence="2 7">Belongs to the CTL (choline transporter-like) family.</text>
</comment>
<evidence type="ECO:0000256" key="1">
    <source>
        <dbReference type="ARBA" id="ARBA00004141"/>
    </source>
</evidence>
<feature type="transmembrane region" description="Helical" evidence="7">
    <location>
        <begin position="413"/>
        <end position="441"/>
    </location>
</feature>
<comment type="caution">
    <text evidence="8">The sequence shown here is derived from an EMBL/GenBank/DDBJ whole genome shotgun (WGS) entry which is preliminary data.</text>
</comment>
<feature type="transmembrane region" description="Helical" evidence="7">
    <location>
        <begin position="292"/>
        <end position="312"/>
    </location>
</feature>
<evidence type="ECO:0000256" key="4">
    <source>
        <dbReference type="ARBA" id="ARBA00022989"/>
    </source>
</evidence>